<dbReference type="InterPro" id="IPR028081">
    <property type="entry name" value="Leu-bd"/>
</dbReference>
<dbReference type="InterPro" id="IPR028082">
    <property type="entry name" value="Peripla_BP_I"/>
</dbReference>
<dbReference type="PROSITE" id="PS51257">
    <property type="entry name" value="PROKAR_LIPOPROTEIN"/>
    <property type="match status" value="1"/>
</dbReference>
<dbReference type="CDD" id="cd06343">
    <property type="entry name" value="PBP1_ABC_ligand_binding-like"/>
    <property type="match status" value="1"/>
</dbReference>
<dbReference type="Proteomes" id="UP000477750">
    <property type="component" value="Unassembled WGS sequence"/>
</dbReference>
<proteinExistence type="inferred from homology"/>
<dbReference type="PANTHER" id="PTHR47235:SF1">
    <property type="entry name" value="BLR6548 PROTEIN"/>
    <property type="match status" value="1"/>
</dbReference>
<feature type="signal peptide" evidence="3">
    <location>
        <begin position="1"/>
        <end position="27"/>
    </location>
</feature>
<keyword evidence="2 3" id="KW-0732">Signal</keyword>
<dbReference type="EMBL" id="WIAO01000011">
    <property type="protein sequence ID" value="MQM26073.1"/>
    <property type="molecule type" value="Genomic_DNA"/>
</dbReference>
<dbReference type="RefSeq" id="WP_153025250.1">
    <property type="nucleotide sequence ID" value="NZ_WIAO01000011.1"/>
</dbReference>
<comment type="similarity">
    <text evidence="1">Belongs to the leucine-binding protein family.</text>
</comment>
<comment type="caution">
    <text evidence="5">The sequence shown here is derived from an EMBL/GenBank/DDBJ whole genome shotgun (WGS) entry which is preliminary data.</text>
</comment>
<evidence type="ECO:0000313" key="5">
    <source>
        <dbReference type="EMBL" id="MQM26073.1"/>
    </source>
</evidence>
<evidence type="ECO:0000313" key="6">
    <source>
        <dbReference type="Proteomes" id="UP000477750"/>
    </source>
</evidence>
<dbReference type="AlphaFoldDB" id="A0A6L5G909"/>
<reference evidence="5 6" key="1">
    <citation type="submission" date="2019-10" db="EMBL/GenBank/DDBJ databases">
        <title>Glycomyces albidus sp. nov., a novel actinomycete isolated from rhizosphere soil of wheat (Triticum aestivum L.).</title>
        <authorList>
            <person name="Qian L."/>
        </authorList>
    </citation>
    <scope>NUCLEOTIDE SEQUENCE [LARGE SCALE GENOMIC DNA]</scope>
    <source>
        <strain evidence="5 6">NEAU-7082</strain>
    </source>
</reference>
<dbReference type="SUPFAM" id="SSF53822">
    <property type="entry name" value="Periplasmic binding protein-like I"/>
    <property type="match status" value="1"/>
</dbReference>
<feature type="domain" description="Leucine-binding protein" evidence="4">
    <location>
        <begin position="42"/>
        <end position="389"/>
    </location>
</feature>
<accession>A0A6L5G909</accession>
<evidence type="ECO:0000256" key="1">
    <source>
        <dbReference type="ARBA" id="ARBA00010062"/>
    </source>
</evidence>
<keyword evidence="6" id="KW-1185">Reference proteome</keyword>
<sequence length="423" mass="43979">MRTPATTTRRAAALAAALALGLTGCTAEEEGPAPTPGVTADTVTIGTHQPLTGPAAAGYSAVSAATSAYFAYVNDNGGVHGRSIEYLVKDDAYQPQQTNEVVTELVEDEEVLAVVNGLGTPTHSVVLDYLAQEGVPDLFIASGSRVWNQPSLYPNAFGYNAEYTTEGAALAQYASEQEPGAKVCVLGQADDYGEGILEGVEAVMGGNEITEIQTYTTSMTDISVQIGALKAAGCEVNILGTINGFTALAVATAAQLDWFPQWYVSSSGADYPTLVGHLGEEAAAQLLEGMVCVNYLPYGPDNEWTALFRQINDEYNGGAPFTANTVLGMSVGYLFAEALAAAGEEPTRESLIAAVESGTLRGNGIVPLSFSETNHGGYSTVGIMTVEDGVQDYNGTTYEVEVGQVSEVEADPVPLLNGGIPAG</sequence>
<dbReference type="Pfam" id="PF13458">
    <property type="entry name" value="Peripla_BP_6"/>
    <property type="match status" value="1"/>
</dbReference>
<evidence type="ECO:0000256" key="2">
    <source>
        <dbReference type="ARBA" id="ARBA00022729"/>
    </source>
</evidence>
<evidence type="ECO:0000256" key="3">
    <source>
        <dbReference type="SAM" id="SignalP"/>
    </source>
</evidence>
<dbReference type="Gene3D" id="3.40.50.2300">
    <property type="match status" value="2"/>
</dbReference>
<dbReference type="PANTHER" id="PTHR47235">
    <property type="entry name" value="BLR6548 PROTEIN"/>
    <property type="match status" value="1"/>
</dbReference>
<evidence type="ECO:0000259" key="4">
    <source>
        <dbReference type="Pfam" id="PF13458"/>
    </source>
</evidence>
<gene>
    <name evidence="5" type="ORF">GFD30_10895</name>
</gene>
<feature type="chain" id="PRO_5026939655" evidence="3">
    <location>
        <begin position="28"/>
        <end position="423"/>
    </location>
</feature>
<name>A0A6L5G909_9ACTN</name>
<organism evidence="5 6">
    <name type="scientific">Glycomyces albidus</name>
    <dbReference type="NCBI Taxonomy" id="2656774"/>
    <lineage>
        <taxon>Bacteria</taxon>
        <taxon>Bacillati</taxon>
        <taxon>Actinomycetota</taxon>
        <taxon>Actinomycetes</taxon>
        <taxon>Glycomycetales</taxon>
        <taxon>Glycomycetaceae</taxon>
        <taxon>Glycomyces</taxon>
    </lineage>
</organism>
<protein>
    <submittedName>
        <fullName evidence="5">ABC transporter substrate-binding protein</fullName>
    </submittedName>
</protein>